<dbReference type="PANTHER" id="PTHR43546:SF3">
    <property type="entry name" value="UPF0173 METAL-DEPENDENT HYDROLASE MJ1163"/>
    <property type="match status" value="1"/>
</dbReference>
<evidence type="ECO:0000259" key="1">
    <source>
        <dbReference type="SMART" id="SM00849"/>
    </source>
</evidence>
<name>A0A7W7GA23_9ACTN</name>
<dbReference type="PANTHER" id="PTHR43546">
    <property type="entry name" value="UPF0173 METAL-DEPENDENT HYDROLASE MJ1163-RELATED"/>
    <property type="match status" value="1"/>
</dbReference>
<reference evidence="2 3" key="1">
    <citation type="submission" date="2020-08" db="EMBL/GenBank/DDBJ databases">
        <title>Sequencing the genomes of 1000 actinobacteria strains.</title>
        <authorList>
            <person name="Klenk H.-P."/>
        </authorList>
    </citation>
    <scope>NUCLEOTIDE SEQUENCE [LARGE SCALE GENOMIC DNA]</scope>
    <source>
        <strain evidence="2 3">DSM 45784</strain>
    </source>
</reference>
<evidence type="ECO:0000313" key="2">
    <source>
        <dbReference type="EMBL" id="MBB4701260.1"/>
    </source>
</evidence>
<dbReference type="InterPro" id="IPR050114">
    <property type="entry name" value="UPF0173_UPF0282_UlaG_hydrolase"/>
</dbReference>
<proteinExistence type="predicted"/>
<dbReference type="SMART" id="SM00849">
    <property type="entry name" value="Lactamase_B"/>
    <property type="match status" value="1"/>
</dbReference>
<comment type="caution">
    <text evidence="2">The sequence shown here is derived from an EMBL/GenBank/DDBJ whole genome shotgun (WGS) entry which is preliminary data.</text>
</comment>
<protein>
    <submittedName>
        <fullName evidence="2">L-ascorbate metabolism protein UlaG (Beta-lactamase superfamily)</fullName>
    </submittedName>
</protein>
<evidence type="ECO:0000313" key="3">
    <source>
        <dbReference type="Proteomes" id="UP000542210"/>
    </source>
</evidence>
<dbReference type="InterPro" id="IPR001279">
    <property type="entry name" value="Metallo-B-lactamas"/>
</dbReference>
<dbReference type="Proteomes" id="UP000542210">
    <property type="component" value="Unassembled WGS sequence"/>
</dbReference>
<dbReference type="InterPro" id="IPR036866">
    <property type="entry name" value="RibonucZ/Hydroxyglut_hydro"/>
</dbReference>
<organism evidence="2 3">
    <name type="scientific">Sphaerisporangium siamense</name>
    <dbReference type="NCBI Taxonomy" id="795645"/>
    <lineage>
        <taxon>Bacteria</taxon>
        <taxon>Bacillati</taxon>
        <taxon>Actinomycetota</taxon>
        <taxon>Actinomycetes</taxon>
        <taxon>Streptosporangiales</taxon>
        <taxon>Streptosporangiaceae</taxon>
        <taxon>Sphaerisporangium</taxon>
    </lineage>
</organism>
<sequence length="214" mass="22485">MNPITLTKHGHACVRLRKDGSTLVIDPGGLTEESAVEGADAVLITHEHFDHLEVKRLAALASGVQIWTCAAVAAQLEGLSAKVNVVGEGDAFTAAGFEVGVAGQEHAKIWPEMPPVQNIGFLIDGEVFHPGDAFTVPGSPVGTLLTPTGGPWMKAAEMLDYLKAVNPTRAFSIHDGLYNDVGLSLVDGLLDRSAQAQGGDFRRLKPGESVVIGD</sequence>
<dbReference type="CDD" id="cd06262">
    <property type="entry name" value="metallo-hydrolase-like_MBL-fold"/>
    <property type="match status" value="1"/>
</dbReference>
<keyword evidence="3" id="KW-1185">Reference proteome</keyword>
<dbReference type="RefSeq" id="WP_221482314.1">
    <property type="nucleotide sequence ID" value="NZ_BOOV01000027.1"/>
</dbReference>
<feature type="domain" description="Metallo-beta-lactamase" evidence="1">
    <location>
        <begin position="10"/>
        <end position="174"/>
    </location>
</feature>
<dbReference type="SUPFAM" id="SSF56281">
    <property type="entry name" value="Metallo-hydrolase/oxidoreductase"/>
    <property type="match status" value="1"/>
</dbReference>
<accession>A0A7W7GA23</accession>
<dbReference type="AlphaFoldDB" id="A0A7W7GA23"/>
<dbReference type="EMBL" id="JACHND010000001">
    <property type="protein sequence ID" value="MBB4701260.1"/>
    <property type="molecule type" value="Genomic_DNA"/>
</dbReference>
<dbReference type="Pfam" id="PF13483">
    <property type="entry name" value="Lactamase_B_3"/>
    <property type="match status" value="1"/>
</dbReference>
<dbReference type="Gene3D" id="3.60.15.10">
    <property type="entry name" value="Ribonuclease Z/Hydroxyacylglutathione hydrolase-like"/>
    <property type="match status" value="1"/>
</dbReference>
<gene>
    <name evidence="2" type="ORF">BJ982_002804</name>
</gene>